<organism evidence="2 3">
    <name type="scientific">Ostreococcus tauri</name>
    <name type="common">Marine green alga</name>
    <dbReference type="NCBI Taxonomy" id="70448"/>
    <lineage>
        <taxon>Eukaryota</taxon>
        <taxon>Viridiplantae</taxon>
        <taxon>Chlorophyta</taxon>
        <taxon>Mamiellophyceae</taxon>
        <taxon>Mamiellales</taxon>
        <taxon>Bathycoccaceae</taxon>
        <taxon>Ostreococcus</taxon>
    </lineage>
</organism>
<feature type="transmembrane region" description="Helical" evidence="1">
    <location>
        <begin position="265"/>
        <end position="288"/>
    </location>
</feature>
<comment type="caution">
    <text evidence="2">The sequence shown here is derived from an EMBL/GenBank/DDBJ whole genome shotgun (WGS) entry which is preliminary data.</text>
</comment>
<keyword evidence="1" id="KW-0472">Membrane</keyword>
<keyword evidence="3" id="KW-1185">Reference proteome</keyword>
<dbReference type="InParanoid" id="A0A090M5V0"/>
<evidence type="ECO:0000313" key="2">
    <source>
        <dbReference type="EMBL" id="CEF97479.1"/>
    </source>
</evidence>
<dbReference type="OrthoDB" id="10573077at2759"/>
<dbReference type="AlphaFoldDB" id="A0A090M5V0"/>
<protein>
    <submittedName>
        <fullName evidence="2">Unnamed product</fullName>
    </submittedName>
</protein>
<dbReference type="KEGG" id="ota:OT_ostta04g01210"/>
<sequence>MKENSVDADDATFELRAMYARVRALARDESALWRHLKCDNDIVLRFKTNGEANGDDSVRREVETRLRRERDGAYVSMEDVALNGEDFDVDVVYGRDVWARGRVRRLESREWTMRLVATPARGIGRSREAEKAVSRESESSFEVEIGLIGMSRKEQVCLVSQVELPMQRVAPSPRTPRGVAVVGETSAMLPAIDEHATERAESKAVARQHHKYSSWRSTSLLGGGDLESLAILSKMRQRYESIMDFPDEYPVEPMKLSWFEASLRLGIGVGLGAVLGVGLGVGVVVNGFRAIGSGRISPTVRSRKSSLENLDL</sequence>
<dbReference type="STRING" id="70448.A0A090M5V0"/>
<dbReference type="Proteomes" id="UP000009170">
    <property type="component" value="Unassembled WGS sequence"/>
</dbReference>
<reference evidence="2 3" key="2">
    <citation type="journal article" date="2014" name="BMC Genomics">
        <title>An improved genome of the model marine alga Ostreococcus tauri unfolds by assessing Illumina de novo assemblies.</title>
        <authorList>
            <person name="Blanc-Mathieu R."/>
            <person name="Verhelst B."/>
            <person name="Derelle E."/>
            <person name="Rombauts S."/>
            <person name="Bouget F.Y."/>
            <person name="Carre I."/>
            <person name="Chateau A."/>
            <person name="Eyre-Walker A."/>
            <person name="Grimsley N."/>
            <person name="Moreau H."/>
            <person name="Piegu B."/>
            <person name="Rivals E."/>
            <person name="Schackwitz W."/>
            <person name="Van de Peer Y."/>
            <person name="Piganeau G."/>
        </authorList>
    </citation>
    <scope>NUCLEOTIDE SEQUENCE [LARGE SCALE GENOMIC DNA]</scope>
    <source>
        <strain evidence="3">OTTH 0595 / CCAP 157/2 / RCC745</strain>
    </source>
</reference>
<keyword evidence="1" id="KW-0812">Transmembrane</keyword>
<dbReference type="EMBL" id="CAID01000004">
    <property type="protein sequence ID" value="CEF97479.1"/>
    <property type="molecule type" value="Genomic_DNA"/>
</dbReference>
<accession>A0A090M5V0</accession>
<dbReference type="GeneID" id="9834228"/>
<keyword evidence="1" id="KW-1133">Transmembrane helix</keyword>
<name>A0A090M5V0_OSTTA</name>
<dbReference type="RefSeq" id="XP_022838717.1">
    <property type="nucleotide sequence ID" value="XM_022984445.1"/>
</dbReference>
<reference evidence="3" key="1">
    <citation type="journal article" date="2006" name="Proc. Natl. Acad. Sci. U.S.A.">
        <title>Genome analysis of the smallest free-living eukaryote Ostreococcus tauri unveils many unique features.</title>
        <authorList>
            <person name="Derelle E."/>
            <person name="Ferraz C."/>
            <person name="Rombauts S."/>
            <person name="Rouze P."/>
            <person name="Worden A.Z."/>
            <person name="Robbens S."/>
            <person name="Partensky F."/>
            <person name="Degroeve S."/>
            <person name="Echeynie S."/>
            <person name="Cooke R."/>
            <person name="Saeys Y."/>
            <person name="Wuyts J."/>
            <person name="Jabbari K."/>
            <person name="Bowler C."/>
            <person name="Panaud O."/>
            <person name="Piegu B."/>
            <person name="Ball S.G."/>
            <person name="Ral J.-P."/>
            <person name="Bouget F.-Y."/>
            <person name="Piganeau G."/>
            <person name="De Baets B."/>
            <person name="Picard A."/>
            <person name="Delseny M."/>
            <person name="Demaille J."/>
            <person name="Van de Peer Y."/>
            <person name="Moreau H."/>
        </authorList>
    </citation>
    <scope>NUCLEOTIDE SEQUENCE [LARGE SCALE GENOMIC DNA]</scope>
    <source>
        <strain evidence="3">OTTH 0595 / CCAP 157/2 / RCC745</strain>
    </source>
</reference>
<evidence type="ECO:0000313" key="3">
    <source>
        <dbReference type="Proteomes" id="UP000009170"/>
    </source>
</evidence>
<gene>
    <name evidence="2" type="ORF">OT_ostta04g01210</name>
</gene>
<proteinExistence type="predicted"/>
<evidence type="ECO:0000256" key="1">
    <source>
        <dbReference type="SAM" id="Phobius"/>
    </source>
</evidence>